<dbReference type="InterPro" id="IPR036291">
    <property type="entry name" value="NAD(P)-bd_dom_sf"/>
</dbReference>
<name>A0AAQ1HN57_9PSED</name>
<organism evidence="4 5">
    <name type="scientific">Pseudomonas citronellolis</name>
    <dbReference type="NCBI Taxonomy" id="53408"/>
    <lineage>
        <taxon>Bacteria</taxon>
        <taxon>Pseudomonadati</taxon>
        <taxon>Pseudomonadota</taxon>
        <taxon>Gammaproteobacteria</taxon>
        <taxon>Pseudomonadales</taxon>
        <taxon>Pseudomonadaceae</taxon>
        <taxon>Pseudomonas</taxon>
    </lineage>
</organism>
<gene>
    <name evidence="4" type="ORF">SAMN05216577_11344</name>
</gene>
<evidence type="ECO:0000259" key="3">
    <source>
        <dbReference type="Pfam" id="PF01370"/>
    </source>
</evidence>
<comment type="caution">
    <text evidence="4">The sequence shown here is derived from an EMBL/GenBank/DDBJ whole genome shotgun (WGS) entry which is preliminary data.</text>
</comment>
<dbReference type="RefSeq" id="WP_074980633.1">
    <property type="nucleotide sequence ID" value="NZ_CP104727.1"/>
</dbReference>
<dbReference type="InterPro" id="IPR001509">
    <property type="entry name" value="Epimerase_deHydtase"/>
</dbReference>
<dbReference type="Gene3D" id="3.40.50.720">
    <property type="entry name" value="NAD(P)-binding Rossmann-like Domain"/>
    <property type="match status" value="1"/>
</dbReference>
<keyword evidence="2" id="KW-0119">Carbohydrate metabolism</keyword>
<evidence type="ECO:0000313" key="5">
    <source>
        <dbReference type="Proteomes" id="UP000183385"/>
    </source>
</evidence>
<dbReference type="PANTHER" id="PTHR43103:SF3">
    <property type="entry name" value="ADP-L-GLYCERO-D-MANNO-HEPTOSE-6-EPIMERASE"/>
    <property type="match status" value="1"/>
</dbReference>
<protein>
    <submittedName>
        <fullName evidence="4">Nucleoside-diphosphate-sugar epimerase</fullName>
    </submittedName>
</protein>
<keyword evidence="5" id="KW-1185">Reference proteome</keyword>
<dbReference type="SUPFAM" id="SSF51735">
    <property type="entry name" value="NAD(P)-binding Rossmann-fold domains"/>
    <property type="match status" value="1"/>
</dbReference>
<feature type="domain" description="NAD-dependent epimerase/dehydratase" evidence="3">
    <location>
        <begin position="3"/>
        <end position="195"/>
    </location>
</feature>
<dbReference type="Gene3D" id="3.90.25.10">
    <property type="entry name" value="UDP-galactose 4-epimerase, domain 1"/>
    <property type="match status" value="1"/>
</dbReference>
<accession>A0AAQ1HN57</accession>
<dbReference type="EMBL" id="FOLS01000013">
    <property type="protein sequence ID" value="SFC94367.1"/>
    <property type="molecule type" value="Genomic_DNA"/>
</dbReference>
<dbReference type="AlphaFoldDB" id="A0AAQ1HN57"/>
<dbReference type="Proteomes" id="UP000183385">
    <property type="component" value="Unassembled WGS sequence"/>
</dbReference>
<evidence type="ECO:0000313" key="4">
    <source>
        <dbReference type="EMBL" id="SFC94367.1"/>
    </source>
</evidence>
<dbReference type="PANTHER" id="PTHR43103">
    <property type="entry name" value="NUCLEOSIDE-DIPHOSPHATE-SUGAR EPIMERASE"/>
    <property type="match status" value="1"/>
</dbReference>
<evidence type="ECO:0000256" key="2">
    <source>
        <dbReference type="ARBA" id="ARBA00023277"/>
    </source>
</evidence>
<proteinExistence type="predicted"/>
<reference evidence="4 5" key="1">
    <citation type="submission" date="2016-10" db="EMBL/GenBank/DDBJ databases">
        <authorList>
            <person name="Varghese N."/>
            <person name="Submissions S."/>
        </authorList>
    </citation>
    <scope>NUCLEOTIDE SEQUENCE [LARGE SCALE GENOMIC DNA]</scope>
    <source>
        <strain evidence="4 5">LMG 18378</strain>
    </source>
</reference>
<keyword evidence="1" id="KW-0521">NADP</keyword>
<dbReference type="Pfam" id="PF01370">
    <property type="entry name" value="Epimerase"/>
    <property type="match status" value="1"/>
</dbReference>
<sequence length="320" mass="34060">MNVLVTGGNGFVGRELVKCLLAAASPLPEGAPLRRLTVVDMGGEHLPADPRLHLVSGSIADPAVLDAALEVAPDLVFHLASVPGGAAERNFELGLQVNLHATLALFQRLARQGRCPRVVFTSTIAVYGSPLPALVDDASPLRPGLSYGAHKLVGEILLEDYSRRGLLDGRILRLPGIVARPPEPSGLLSAFMSDLFWKLAAGEPFRCPVSAGAVAWWMSVGCCAGNLLHAARLLPEQVAARRVYTLPVLRLSVAEVVEGLAARFGEERRALVDYQPDAQLEAAFGCLPPLDARAAQAIGFRHDGSVQSLVDNAMAWREPV</sequence>
<evidence type="ECO:0000256" key="1">
    <source>
        <dbReference type="ARBA" id="ARBA00022857"/>
    </source>
</evidence>